<dbReference type="InterPro" id="IPR045851">
    <property type="entry name" value="AMP-bd_C_sf"/>
</dbReference>
<dbReference type="Gene3D" id="3.30.300.30">
    <property type="match status" value="1"/>
</dbReference>
<dbReference type="GO" id="GO:0006085">
    <property type="term" value="P:acetyl-CoA biosynthetic process"/>
    <property type="evidence" value="ECO:0007669"/>
    <property type="project" value="TreeGrafter"/>
</dbReference>
<keyword evidence="4" id="KW-0547">Nucleotide-binding</keyword>
<evidence type="ECO:0000259" key="8">
    <source>
        <dbReference type="Pfam" id="PF13193"/>
    </source>
</evidence>
<comment type="caution">
    <text evidence="10">The sequence shown here is derived from an EMBL/GenBank/DDBJ whole genome shotgun (WGS) entry which is preliminary data.</text>
</comment>
<dbReference type="InterPro" id="IPR020845">
    <property type="entry name" value="AMP-binding_CS"/>
</dbReference>
<comment type="similarity">
    <text evidence="1">Belongs to the ATP-dependent AMP-binding enzyme family.</text>
</comment>
<accession>A0A1F8EJV2</accession>
<reference evidence="10 11" key="1">
    <citation type="journal article" date="2016" name="Nat. Commun.">
        <title>Thousands of microbial genomes shed light on interconnected biogeochemical processes in an aquifer system.</title>
        <authorList>
            <person name="Anantharaman K."/>
            <person name="Brown C.T."/>
            <person name="Hug L.A."/>
            <person name="Sharon I."/>
            <person name="Castelle C.J."/>
            <person name="Probst A.J."/>
            <person name="Thomas B.C."/>
            <person name="Singh A."/>
            <person name="Wilkins M.J."/>
            <person name="Karaoz U."/>
            <person name="Brodie E.L."/>
            <person name="Williams K.H."/>
            <person name="Hubbard S.S."/>
            <person name="Banfield J.F."/>
        </authorList>
    </citation>
    <scope>NUCLEOTIDE SEQUENCE [LARGE SCALE GENOMIC DNA]</scope>
</reference>
<evidence type="ECO:0000256" key="4">
    <source>
        <dbReference type="ARBA" id="ARBA00022741"/>
    </source>
</evidence>
<proteinExistence type="inferred from homology"/>
<dbReference type="InterPro" id="IPR025110">
    <property type="entry name" value="AMP-bd_C"/>
</dbReference>
<dbReference type="EC" id="6.2.1.1" evidence="2"/>
<name>A0A1F8EJV2_9BACT</name>
<organism evidence="10 11">
    <name type="scientific">Candidatus Yanofskybacteria bacterium RIFCSPHIGHO2_01_FULL_41_53</name>
    <dbReference type="NCBI Taxonomy" id="1802663"/>
    <lineage>
        <taxon>Bacteria</taxon>
        <taxon>Candidatus Yanofskyibacteriota</taxon>
    </lineage>
</organism>
<feature type="domain" description="AMP-binding enzyme C-terminal" evidence="8">
    <location>
        <begin position="542"/>
        <end position="614"/>
    </location>
</feature>
<evidence type="ECO:0000259" key="9">
    <source>
        <dbReference type="Pfam" id="PF16177"/>
    </source>
</evidence>
<keyword evidence="3" id="KW-0436">Ligase</keyword>
<dbReference type="EMBL" id="MGJD01000018">
    <property type="protein sequence ID" value="OGN00630.1"/>
    <property type="molecule type" value="Genomic_DNA"/>
</dbReference>
<protein>
    <recommendedName>
        <fullName evidence="2">acetate--CoA ligase</fullName>
        <ecNumber evidence="2">6.2.1.1</ecNumber>
    </recommendedName>
</protein>
<keyword evidence="6" id="KW-0007">Acetylation</keyword>
<dbReference type="PROSITE" id="PS00455">
    <property type="entry name" value="AMP_BINDING"/>
    <property type="match status" value="1"/>
</dbReference>
<dbReference type="InterPro" id="IPR042099">
    <property type="entry name" value="ANL_N_sf"/>
</dbReference>
<keyword evidence="5" id="KW-0067">ATP-binding</keyword>
<gene>
    <name evidence="10" type="ORF">A2650_01760</name>
</gene>
<dbReference type="Proteomes" id="UP000177117">
    <property type="component" value="Unassembled WGS sequence"/>
</dbReference>
<feature type="domain" description="AMP-dependent synthetase/ligase" evidence="7">
    <location>
        <begin position="90"/>
        <end position="476"/>
    </location>
</feature>
<dbReference type="PANTHER" id="PTHR24095:SF14">
    <property type="entry name" value="ACETYL-COENZYME A SYNTHETASE 1"/>
    <property type="match status" value="1"/>
</dbReference>
<sequence>MENLAWESYGSYLSESNVTSFMKTTGIESASDLIKRSTEDIEWFWDAAIKHLGVEFFEPYDKVLDKRGGISDSKWFLGGKLNIVHNCLDRHASGSGAVHTALIFESDEGSVRKISYQDLNRMVNEIAWALKESGVGLGDKVALCMPISIEAVAVMLATLKVGAVSMQLSCRISPNEFSEHIKDASPKVLFMNDGYCRGGKRFDCHLLYDEIKSRFLVNNIVVLERLYTGLVSEKGCESWHSFVNSGYGRFVGTSWMDSEDHSLILYSSGTTGRSKAVIHTHAGALVQAAKEVGYFFDCHRNDTFFWFTNIGWMMAPWEIIGTLFFGATLALYEGTPFYPNPHRVFEIIERHKVNIFGFVPTAMRALASLGEDFSKHDTSSLRILGSTGEPLDGKTWEWYFRVFGKKRCPIINFSGGTELIGGLVGSLPILSQKPGTVGGPALGMDVDIVDENGTSIRGKVGYLVCRKSFPSMTKGFLNNWDGFMETYFSRMPGVWFHGDLAEIDEDGFWFLRGRADDLIVRSGVKHDPAKIEQSLINFPGEPKVLEAAAVGIPDQLVGQKIVCFVVVNNNEPEKFKEGEYSEVLKKHVGVTHDPMARPDQVHLVKELPKNMAGKIPRNVLRKAYNGEQLGDLSKLENLEVLEEIKNLKPR</sequence>
<evidence type="ECO:0000259" key="7">
    <source>
        <dbReference type="Pfam" id="PF00501"/>
    </source>
</evidence>
<dbReference type="InterPro" id="IPR000873">
    <property type="entry name" value="AMP-dep_synth/lig_dom"/>
</dbReference>
<evidence type="ECO:0000256" key="5">
    <source>
        <dbReference type="ARBA" id="ARBA00022840"/>
    </source>
</evidence>
<dbReference type="GO" id="GO:0003987">
    <property type="term" value="F:acetate-CoA ligase activity"/>
    <property type="evidence" value="ECO:0007669"/>
    <property type="project" value="UniProtKB-EC"/>
</dbReference>
<dbReference type="PANTHER" id="PTHR24095">
    <property type="entry name" value="ACETYL-COENZYME A SYNTHETASE"/>
    <property type="match status" value="1"/>
</dbReference>
<evidence type="ECO:0000256" key="1">
    <source>
        <dbReference type="ARBA" id="ARBA00006432"/>
    </source>
</evidence>
<dbReference type="AlphaFoldDB" id="A0A1F8EJV2"/>
<feature type="domain" description="Acetyl-coenzyme A synthetase N-terminal" evidence="9">
    <location>
        <begin position="32"/>
        <end position="87"/>
    </location>
</feature>
<dbReference type="Gene3D" id="3.40.50.12780">
    <property type="entry name" value="N-terminal domain of ligase-like"/>
    <property type="match status" value="1"/>
</dbReference>
<evidence type="ECO:0000256" key="2">
    <source>
        <dbReference type="ARBA" id="ARBA00013275"/>
    </source>
</evidence>
<dbReference type="Pfam" id="PF13193">
    <property type="entry name" value="AMP-binding_C"/>
    <property type="match status" value="1"/>
</dbReference>
<evidence type="ECO:0000256" key="6">
    <source>
        <dbReference type="ARBA" id="ARBA00022990"/>
    </source>
</evidence>
<dbReference type="InterPro" id="IPR032387">
    <property type="entry name" value="ACAS_N"/>
</dbReference>
<dbReference type="SUPFAM" id="SSF56801">
    <property type="entry name" value="Acetyl-CoA synthetase-like"/>
    <property type="match status" value="1"/>
</dbReference>
<evidence type="ECO:0000313" key="10">
    <source>
        <dbReference type="EMBL" id="OGN00630.1"/>
    </source>
</evidence>
<dbReference type="GO" id="GO:0005524">
    <property type="term" value="F:ATP binding"/>
    <property type="evidence" value="ECO:0007669"/>
    <property type="project" value="UniProtKB-KW"/>
</dbReference>
<dbReference type="Pfam" id="PF00501">
    <property type="entry name" value="AMP-binding"/>
    <property type="match status" value="1"/>
</dbReference>
<evidence type="ECO:0000256" key="3">
    <source>
        <dbReference type="ARBA" id="ARBA00022598"/>
    </source>
</evidence>
<evidence type="ECO:0000313" key="11">
    <source>
        <dbReference type="Proteomes" id="UP000177117"/>
    </source>
</evidence>
<dbReference type="Pfam" id="PF16177">
    <property type="entry name" value="ACAS_N"/>
    <property type="match status" value="1"/>
</dbReference>